<feature type="region of interest" description="Disordered" evidence="1">
    <location>
        <begin position="311"/>
        <end position="342"/>
    </location>
</feature>
<protein>
    <submittedName>
        <fullName evidence="2">Uncharacterized protein</fullName>
    </submittedName>
</protein>
<reference evidence="2 3" key="1">
    <citation type="submission" date="2019-02" db="EMBL/GenBank/DDBJ databases">
        <title>Genome sequencing of the rare red list fungi Antrodiella citrinella (Flaviporus citrinellus).</title>
        <authorList>
            <person name="Buettner E."/>
            <person name="Kellner H."/>
        </authorList>
    </citation>
    <scope>NUCLEOTIDE SEQUENCE [LARGE SCALE GENOMIC DNA]</scope>
    <source>
        <strain evidence="2 3">DSM 108506</strain>
    </source>
</reference>
<evidence type="ECO:0000256" key="1">
    <source>
        <dbReference type="SAM" id="MobiDB-lite"/>
    </source>
</evidence>
<dbReference type="EMBL" id="SGPM01000021">
    <property type="protein sequence ID" value="THH32448.1"/>
    <property type="molecule type" value="Genomic_DNA"/>
</dbReference>
<proteinExistence type="predicted"/>
<name>A0A4S4N3M0_9APHY</name>
<comment type="caution">
    <text evidence="2">The sequence shown here is derived from an EMBL/GenBank/DDBJ whole genome shotgun (WGS) entry which is preliminary data.</text>
</comment>
<keyword evidence="3" id="KW-1185">Reference proteome</keyword>
<sequence length="452" mass="50714">MKFSSTTVPHLRSDEELVVLCHDDRRVLVPLPATYEGAEDLAREEFGLDGPIQFETNGLAECDGLRVQIRWDTWRAASLLSALLFVRDVAMQRPGVGVEPQAQDVVGLNEPKMSLPRAQDRRDRLRLQVKREPQDELDNASSRVHVDSDSDAWQARSDKIHQRHRKPSRPSKPLTPESSVSSVDANDRPRLLPFLPKQEPLQIRISEAEASLPEMPDESEDEDVHMESAVEWSDEESEHHHHDSCTSVKIESEDEDDHVELCDKMVQTKEPEEDASCNSLGLKHIKAESPEVKLSGRGACTGHFGELGPALSISQERVSPLRRKPGSSNAKPRNRRSSGFEQPIPIFDSVQVKVEPTDPARILAPSVEVQVTYAGTRKAIWAPLHFTVDRFLRKACRQHNITDHLDRARLIIIEEDGQDDGPALVFRCEADSTMTKLGAKDGSEFKILLEEA</sequence>
<feature type="compositionally biased region" description="Acidic residues" evidence="1">
    <location>
        <begin position="215"/>
        <end position="224"/>
    </location>
</feature>
<gene>
    <name evidence="2" type="ORF">EUX98_g1712</name>
</gene>
<accession>A0A4S4N3M0</accession>
<feature type="region of interest" description="Disordered" evidence="1">
    <location>
        <begin position="130"/>
        <end position="254"/>
    </location>
</feature>
<evidence type="ECO:0000313" key="2">
    <source>
        <dbReference type="EMBL" id="THH32448.1"/>
    </source>
</evidence>
<dbReference type="AlphaFoldDB" id="A0A4S4N3M0"/>
<dbReference type="Proteomes" id="UP000308730">
    <property type="component" value="Unassembled WGS sequence"/>
</dbReference>
<dbReference type="OrthoDB" id="3262817at2759"/>
<organism evidence="2 3">
    <name type="scientific">Antrodiella citrinella</name>
    <dbReference type="NCBI Taxonomy" id="2447956"/>
    <lineage>
        <taxon>Eukaryota</taxon>
        <taxon>Fungi</taxon>
        <taxon>Dikarya</taxon>
        <taxon>Basidiomycota</taxon>
        <taxon>Agaricomycotina</taxon>
        <taxon>Agaricomycetes</taxon>
        <taxon>Polyporales</taxon>
        <taxon>Steccherinaceae</taxon>
        <taxon>Antrodiella</taxon>
    </lineage>
</organism>
<evidence type="ECO:0000313" key="3">
    <source>
        <dbReference type="Proteomes" id="UP000308730"/>
    </source>
</evidence>